<evidence type="ECO:0000313" key="2">
    <source>
        <dbReference type="EMBL" id="KAF1837311.1"/>
    </source>
</evidence>
<feature type="region of interest" description="Disordered" evidence="1">
    <location>
        <begin position="1"/>
        <end position="80"/>
    </location>
</feature>
<feature type="compositionally biased region" description="Low complexity" evidence="1">
    <location>
        <begin position="18"/>
        <end position="32"/>
    </location>
</feature>
<evidence type="ECO:0000313" key="3">
    <source>
        <dbReference type="Proteomes" id="UP000800040"/>
    </source>
</evidence>
<name>A0A6A5KPS8_9PLEO</name>
<dbReference type="AlphaFoldDB" id="A0A6A5KPS8"/>
<sequence length="126" mass="12968">MADLKKGKEKATATVNEAATARSAADASTFDSGTVEDWPVPAVATPPPAEAPAASTGPVDAPSSTTQAELPWEPTEGPSALAEQINPHVSVVSHASILAFARNARSESHGLPSIFRCPIAYQHGLI</sequence>
<feature type="compositionally biased region" description="Basic and acidic residues" evidence="1">
    <location>
        <begin position="1"/>
        <end position="11"/>
    </location>
</feature>
<keyword evidence="3" id="KW-1185">Reference proteome</keyword>
<organism evidence="2 3">
    <name type="scientific">Decorospora gaudefroyi</name>
    <dbReference type="NCBI Taxonomy" id="184978"/>
    <lineage>
        <taxon>Eukaryota</taxon>
        <taxon>Fungi</taxon>
        <taxon>Dikarya</taxon>
        <taxon>Ascomycota</taxon>
        <taxon>Pezizomycotina</taxon>
        <taxon>Dothideomycetes</taxon>
        <taxon>Pleosporomycetidae</taxon>
        <taxon>Pleosporales</taxon>
        <taxon>Pleosporineae</taxon>
        <taxon>Pleosporaceae</taxon>
        <taxon>Decorospora</taxon>
    </lineage>
</organism>
<reference evidence="2" key="1">
    <citation type="submission" date="2020-01" db="EMBL/GenBank/DDBJ databases">
        <authorList>
            <consortium name="DOE Joint Genome Institute"/>
            <person name="Haridas S."/>
            <person name="Albert R."/>
            <person name="Binder M."/>
            <person name="Bloem J."/>
            <person name="Labutti K."/>
            <person name="Salamov A."/>
            <person name="Andreopoulos B."/>
            <person name="Baker S.E."/>
            <person name="Barry K."/>
            <person name="Bills G."/>
            <person name="Bluhm B.H."/>
            <person name="Cannon C."/>
            <person name="Castanera R."/>
            <person name="Culley D.E."/>
            <person name="Daum C."/>
            <person name="Ezra D."/>
            <person name="Gonzalez J.B."/>
            <person name="Henrissat B."/>
            <person name="Kuo A."/>
            <person name="Liang C."/>
            <person name="Lipzen A."/>
            <person name="Lutzoni F."/>
            <person name="Magnuson J."/>
            <person name="Mondo S."/>
            <person name="Nolan M."/>
            <person name="Ohm R."/>
            <person name="Pangilinan J."/>
            <person name="Park H.-J."/>
            <person name="Ramirez L."/>
            <person name="Alfaro M."/>
            <person name="Sun H."/>
            <person name="Tritt A."/>
            <person name="Yoshinaga Y."/>
            <person name="Zwiers L.-H."/>
            <person name="Turgeon B.G."/>
            <person name="Goodwin S.B."/>
            <person name="Spatafora J.W."/>
            <person name="Crous P.W."/>
            <person name="Grigoriev I.V."/>
        </authorList>
    </citation>
    <scope>NUCLEOTIDE SEQUENCE</scope>
    <source>
        <strain evidence="2">P77</strain>
    </source>
</reference>
<evidence type="ECO:0000256" key="1">
    <source>
        <dbReference type="SAM" id="MobiDB-lite"/>
    </source>
</evidence>
<proteinExistence type="predicted"/>
<dbReference type="EMBL" id="ML975263">
    <property type="protein sequence ID" value="KAF1837311.1"/>
    <property type="molecule type" value="Genomic_DNA"/>
</dbReference>
<protein>
    <submittedName>
        <fullName evidence="2">Uncharacterized protein</fullName>
    </submittedName>
</protein>
<accession>A0A6A5KPS8</accession>
<dbReference type="Proteomes" id="UP000800040">
    <property type="component" value="Unassembled WGS sequence"/>
</dbReference>
<gene>
    <name evidence="2" type="ORF">BDW02DRAFT_160708</name>
</gene>